<dbReference type="InterPro" id="IPR011545">
    <property type="entry name" value="DEAD/DEAH_box_helicase_dom"/>
</dbReference>
<dbReference type="InterPro" id="IPR014001">
    <property type="entry name" value="Helicase_ATP-bd"/>
</dbReference>
<dbReference type="InterPro" id="IPR027417">
    <property type="entry name" value="P-loop_NTPase"/>
</dbReference>
<dbReference type="GO" id="GO:0004386">
    <property type="term" value="F:helicase activity"/>
    <property type="evidence" value="ECO:0007669"/>
    <property type="project" value="UniProtKB-KW"/>
</dbReference>
<protein>
    <submittedName>
        <fullName evidence="12">DEAD/DEAH box helicase</fullName>
        <ecNumber evidence="12">3.6.4.-</ecNumber>
    </submittedName>
</protein>
<feature type="coiled-coil region" evidence="7">
    <location>
        <begin position="422"/>
        <end position="470"/>
    </location>
</feature>
<keyword evidence="4" id="KW-0067">ATP-binding</keyword>
<reference evidence="12 13" key="1">
    <citation type="submission" date="2024-06" db="EMBL/GenBank/DDBJ databases">
        <title>The Natural Products Discovery Center: Release of the First 8490 Sequenced Strains for Exploring Actinobacteria Biosynthetic Diversity.</title>
        <authorList>
            <person name="Kalkreuter E."/>
            <person name="Kautsar S.A."/>
            <person name="Yang D."/>
            <person name="Bader C.D."/>
            <person name="Teijaro C.N."/>
            <person name="Fluegel L."/>
            <person name="Davis C.M."/>
            <person name="Simpson J.R."/>
            <person name="Lauterbach L."/>
            <person name="Steele A.D."/>
            <person name="Gui C."/>
            <person name="Meng S."/>
            <person name="Li G."/>
            <person name="Viehrig K."/>
            <person name="Ye F."/>
            <person name="Su P."/>
            <person name="Kiefer A.F."/>
            <person name="Nichols A."/>
            <person name="Cepeda A.J."/>
            <person name="Yan W."/>
            <person name="Fan B."/>
            <person name="Jiang Y."/>
            <person name="Adhikari A."/>
            <person name="Zheng C.-J."/>
            <person name="Schuster L."/>
            <person name="Cowan T.M."/>
            <person name="Smanski M.J."/>
            <person name="Chevrette M.G."/>
            <person name="De Carvalho L.P.S."/>
            <person name="Shen B."/>
        </authorList>
    </citation>
    <scope>NUCLEOTIDE SEQUENCE [LARGE SCALE GENOMIC DNA]</scope>
    <source>
        <strain evidence="12 13">NPDC052768</strain>
    </source>
</reference>
<dbReference type="InterPro" id="IPR057584">
    <property type="entry name" value="RDM3_C"/>
</dbReference>
<dbReference type="PROSITE" id="PS51195">
    <property type="entry name" value="Q_MOTIF"/>
    <property type="match status" value="1"/>
</dbReference>
<dbReference type="PANTHER" id="PTHR47959:SF13">
    <property type="entry name" value="ATP-DEPENDENT RNA HELICASE RHLE"/>
    <property type="match status" value="1"/>
</dbReference>
<evidence type="ECO:0000256" key="4">
    <source>
        <dbReference type="ARBA" id="ARBA00022840"/>
    </source>
</evidence>
<evidence type="ECO:0000256" key="2">
    <source>
        <dbReference type="ARBA" id="ARBA00022801"/>
    </source>
</evidence>
<dbReference type="SMART" id="SM00490">
    <property type="entry name" value="HELICc"/>
    <property type="match status" value="1"/>
</dbReference>
<evidence type="ECO:0000256" key="6">
    <source>
        <dbReference type="PROSITE-ProRule" id="PRU00552"/>
    </source>
</evidence>
<dbReference type="PROSITE" id="PS51194">
    <property type="entry name" value="HELICASE_CTER"/>
    <property type="match status" value="1"/>
</dbReference>
<dbReference type="InterPro" id="IPR044742">
    <property type="entry name" value="DEAD/DEAH_RhlB"/>
</dbReference>
<dbReference type="CDD" id="cd18787">
    <property type="entry name" value="SF2_C_DEAD"/>
    <property type="match status" value="1"/>
</dbReference>
<evidence type="ECO:0000256" key="3">
    <source>
        <dbReference type="ARBA" id="ARBA00022806"/>
    </source>
</evidence>
<organism evidence="12 13">
    <name type="scientific">Streptomyces werraensis</name>
    <dbReference type="NCBI Taxonomy" id="68284"/>
    <lineage>
        <taxon>Bacteria</taxon>
        <taxon>Bacillati</taxon>
        <taxon>Actinomycetota</taxon>
        <taxon>Actinomycetes</taxon>
        <taxon>Kitasatosporales</taxon>
        <taxon>Streptomycetaceae</taxon>
        <taxon>Streptomyces</taxon>
    </lineage>
</organism>
<keyword evidence="1" id="KW-0547">Nucleotide-binding</keyword>
<comment type="similarity">
    <text evidence="5">Belongs to the DEAD box helicase family.</text>
</comment>
<comment type="caution">
    <text evidence="12">The sequence shown here is derived from an EMBL/GenBank/DDBJ whole genome shotgun (WGS) entry which is preliminary data.</text>
</comment>
<dbReference type="SMART" id="SM00487">
    <property type="entry name" value="DEXDc"/>
    <property type="match status" value="1"/>
</dbReference>
<evidence type="ECO:0000256" key="1">
    <source>
        <dbReference type="ARBA" id="ARBA00022741"/>
    </source>
</evidence>
<dbReference type="EMBL" id="JBFATE010000003">
    <property type="protein sequence ID" value="MEV5245173.1"/>
    <property type="molecule type" value="Genomic_DNA"/>
</dbReference>
<feature type="compositionally biased region" description="Basic and acidic residues" evidence="8">
    <location>
        <begin position="498"/>
        <end position="507"/>
    </location>
</feature>
<feature type="region of interest" description="Disordered" evidence="8">
    <location>
        <begin position="488"/>
        <end position="738"/>
    </location>
</feature>
<proteinExistence type="inferred from homology"/>
<feature type="short sequence motif" description="Q motif" evidence="6">
    <location>
        <begin position="31"/>
        <end position="59"/>
    </location>
</feature>
<dbReference type="Gene3D" id="3.40.50.300">
    <property type="entry name" value="P-loop containing nucleotide triphosphate hydrolases"/>
    <property type="match status" value="2"/>
</dbReference>
<feature type="domain" description="Helicase ATP-binding" evidence="9">
    <location>
        <begin position="62"/>
        <end position="235"/>
    </location>
</feature>
<dbReference type="CDD" id="cd00268">
    <property type="entry name" value="DEADc"/>
    <property type="match status" value="1"/>
</dbReference>
<evidence type="ECO:0000259" key="10">
    <source>
        <dbReference type="PROSITE" id="PS51194"/>
    </source>
</evidence>
<dbReference type="PROSITE" id="PS51192">
    <property type="entry name" value="HELICASE_ATP_BIND_1"/>
    <property type="match status" value="1"/>
</dbReference>
<feature type="domain" description="Helicase C-terminal" evidence="10">
    <location>
        <begin position="261"/>
        <end position="412"/>
    </location>
</feature>
<dbReference type="PANTHER" id="PTHR47959">
    <property type="entry name" value="ATP-DEPENDENT RNA HELICASE RHLE-RELATED"/>
    <property type="match status" value="1"/>
</dbReference>
<evidence type="ECO:0000313" key="13">
    <source>
        <dbReference type="Proteomes" id="UP001552527"/>
    </source>
</evidence>
<keyword evidence="3 12" id="KW-0347">Helicase</keyword>
<accession>A0ABV3JAI5</accession>
<name>A0ABV3JAI5_9ACTN</name>
<feature type="region of interest" description="Disordered" evidence="8">
    <location>
        <begin position="1"/>
        <end position="23"/>
    </location>
</feature>
<feature type="compositionally biased region" description="Basic and acidic residues" evidence="8">
    <location>
        <begin position="514"/>
        <end position="732"/>
    </location>
</feature>
<gene>
    <name evidence="12" type="ORF">AB0K95_07810</name>
</gene>
<dbReference type="Pfam" id="PF23348">
    <property type="entry name" value="RDM3_C"/>
    <property type="match status" value="1"/>
</dbReference>
<keyword evidence="13" id="KW-1185">Reference proteome</keyword>
<keyword evidence="7" id="KW-0175">Coiled coil</keyword>
<evidence type="ECO:0000256" key="8">
    <source>
        <dbReference type="SAM" id="MobiDB-lite"/>
    </source>
</evidence>
<dbReference type="EC" id="3.6.4.-" evidence="12"/>
<dbReference type="InterPro" id="IPR014014">
    <property type="entry name" value="RNA_helicase_DEAD_Q_motif"/>
</dbReference>
<dbReference type="Proteomes" id="UP001552527">
    <property type="component" value="Unassembled WGS sequence"/>
</dbReference>
<dbReference type="RefSeq" id="WP_364019672.1">
    <property type="nucleotide sequence ID" value="NZ_JBFATD010000003.1"/>
</dbReference>
<dbReference type="Pfam" id="PF00271">
    <property type="entry name" value="Helicase_C"/>
    <property type="match status" value="1"/>
</dbReference>
<dbReference type="SUPFAM" id="SSF52540">
    <property type="entry name" value="P-loop containing nucleoside triphosphate hydrolases"/>
    <property type="match status" value="1"/>
</dbReference>
<evidence type="ECO:0000256" key="7">
    <source>
        <dbReference type="SAM" id="Coils"/>
    </source>
</evidence>
<feature type="domain" description="DEAD-box RNA helicase Q" evidence="11">
    <location>
        <begin position="31"/>
        <end position="59"/>
    </location>
</feature>
<keyword evidence="2 12" id="KW-0378">Hydrolase</keyword>
<dbReference type="InterPro" id="IPR050079">
    <property type="entry name" value="DEAD_box_RNA_helicase"/>
</dbReference>
<evidence type="ECO:0000259" key="9">
    <source>
        <dbReference type="PROSITE" id="PS51192"/>
    </source>
</evidence>
<evidence type="ECO:0000313" key="12">
    <source>
        <dbReference type="EMBL" id="MEV5245173.1"/>
    </source>
</evidence>
<evidence type="ECO:0000259" key="11">
    <source>
        <dbReference type="PROSITE" id="PS51195"/>
    </source>
</evidence>
<dbReference type="Pfam" id="PF00270">
    <property type="entry name" value="DEAD"/>
    <property type="match status" value="1"/>
</dbReference>
<sequence>MPIASTDHVVVPENTEDTDTTAATEAATPEITFASLGLPEGVVRKLAQNGVTTPFPIQAATIPDALAGKDILGRGRTGSGKTLSFGLPTLAQLAGGRTEKHKPRAVILTPTRELAMQVADALQPYGDVLGLKMKVVCGGTSMGNQIYALERGVDVLVATPGRLRDIINRGACSLENVEIAVLDEADQMSDLGFMPEVTELLDQVPAGGQRMLFSATMENEIKTLVDRYLDSPVSHEVDAAQGAVTTMSHHILVVKPKDKAPVTAAIASRKGRTIIFVRTQLGADRVAEQLRDSGVKAEALHGGMTQGARTRTLADFKDGYVNVLVATDVAARGIHVDGIDLVLNVDPAGDHKDYLHRAGRTARAGRTGTVVSLSLPHQRRQIFRLMEDAGVDATRHIIQGGAAFDPEVAEITGARSMTEVQAESAGNAAQQAEREVAQLTKELERAQRRATELREEADRLLARAARERGEDPQAVIAEAAAVVAEAEVTLPEQPTAQDVERTERVERPAASAPYERRERRDDRDDRGGFRRDDRGGDRGDRGGFRRDDRGDRGGRSFERRDDRGGFRRDDRGGFRRDDRGDRGGFRRDDRRDDRGDRGGRSFERRDDRGDRGNFRRDDRGDRGGFRRDDRRDDRGDRGGFRRDDRGDRGGRSFERRDDRGDRGGRSFERRDGGDRGGFRRDDRPGHRGSDRPFNRDRQGDRPGFRSGGHDRPYGRRDDHRGGGSFQRREDKPRWKRNG</sequence>
<evidence type="ECO:0000256" key="5">
    <source>
        <dbReference type="ARBA" id="ARBA00038437"/>
    </source>
</evidence>
<dbReference type="InterPro" id="IPR001650">
    <property type="entry name" value="Helicase_C-like"/>
</dbReference>
<dbReference type="GO" id="GO:0016787">
    <property type="term" value="F:hydrolase activity"/>
    <property type="evidence" value="ECO:0007669"/>
    <property type="project" value="UniProtKB-KW"/>
</dbReference>